<evidence type="ECO:0000313" key="2">
    <source>
        <dbReference type="EMBL" id="KRR03694.1"/>
    </source>
</evidence>
<dbReference type="Pfam" id="PF01521">
    <property type="entry name" value="Fe-S_biosyn"/>
    <property type="match status" value="1"/>
</dbReference>
<dbReference type="PANTHER" id="PTHR43011">
    <property type="entry name" value="IRON-SULFUR CLUSTER ASSEMBLY 2 HOMOLOG, MITOCHONDRIAL"/>
    <property type="match status" value="1"/>
</dbReference>
<dbReference type="GO" id="GO:0051539">
    <property type="term" value="F:4 iron, 4 sulfur cluster binding"/>
    <property type="evidence" value="ECO:0007669"/>
    <property type="project" value="TreeGrafter"/>
</dbReference>
<dbReference type="STRING" id="280332.CQ12_37870"/>
<keyword evidence="3" id="KW-1185">Reference proteome</keyword>
<sequence>MINLTNSAVNAVKGAISMSPQPASGLRIMVEAGGCAGFKYMMGLADEPKPEDTVIEHDGVKLFVDNKSHEHLAGTTIDFVVALEGSGFTFDNPNAMSSCSCGKSFG</sequence>
<dbReference type="NCBIfam" id="TIGR00049">
    <property type="entry name" value="iron-sulfur cluster assembly accessory protein"/>
    <property type="match status" value="1"/>
</dbReference>
<dbReference type="Proteomes" id="UP000050863">
    <property type="component" value="Unassembled WGS sequence"/>
</dbReference>
<dbReference type="InterPro" id="IPR016092">
    <property type="entry name" value="ATAP"/>
</dbReference>
<accession>A0A0R3L918</accession>
<dbReference type="InterPro" id="IPR000361">
    <property type="entry name" value="ATAP_core_dom"/>
</dbReference>
<dbReference type="SUPFAM" id="SSF89360">
    <property type="entry name" value="HesB-like domain"/>
    <property type="match status" value="1"/>
</dbReference>
<dbReference type="InterPro" id="IPR017870">
    <property type="entry name" value="FeS_cluster_insertion_CS"/>
</dbReference>
<feature type="domain" description="Core" evidence="1">
    <location>
        <begin position="2"/>
        <end position="103"/>
    </location>
</feature>
<dbReference type="EMBL" id="LLXZ01000140">
    <property type="protein sequence ID" value="KRR03694.1"/>
    <property type="molecule type" value="Genomic_DNA"/>
</dbReference>
<evidence type="ECO:0000259" key="1">
    <source>
        <dbReference type="Pfam" id="PF01521"/>
    </source>
</evidence>
<evidence type="ECO:0000313" key="3">
    <source>
        <dbReference type="Proteomes" id="UP000050863"/>
    </source>
</evidence>
<dbReference type="PANTHER" id="PTHR43011:SF1">
    <property type="entry name" value="IRON-SULFUR CLUSTER ASSEMBLY 2 HOMOLOG, MITOCHONDRIAL"/>
    <property type="match status" value="1"/>
</dbReference>
<gene>
    <name evidence="2" type="ORF">CQ12_37870</name>
</gene>
<organism evidence="2 3">
    <name type="scientific">Bradyrhizobium jicamae</name>
    <dbReference type="NCBI Taxonomy" id="280332"/>
    <lineage>
        <taxon>Bacteria</taxon>
        <taxon>Pseudomonadati</taxon>
        <taxon>Pseudomonadota</taxon>
        <taxon>Alphaproteobacteria</taxon>
        <taxon>Hyphomicrobiales</taxon>
        <taxon>Nitrobacteraceae</taxon>
        <taxon>Bradyrhizobium</taxon>
    </lineage>
</organism>
<comment type="caution">
    <text evidence="2">The sequence shown here is derived from an EMBL/GenBank/DDBJ whole genome shotgun (WGS) entry which is preliminary data.</text>
</comment>
<dbReference type="OrthoDB" id="9801228at2"/>
<reference evidence="2 3" key="1">
    <citation type="submission" date="2014-03" db="EMBL/GenBank/DDBJ databases">
        <title>Bradyrhizobium valentinum sp. nov., isolated from effective nodules of Lupinus mariae-josephae, a lupine endemic of basic-lime soils in Eastern Spain.</title>
        <authorList>
            <person name="Duran D."/>
            <person name="Rey L."/>
            <person name="Navarro A."/>
            <person name="Busquets A."/>
            <person name="Imperial J."/>
            <person name="Ruiz-Argueso T."/>
        </authorList>
    </citation>
    <scope>NUCLEOTIDE SEQUENCE [LARGE SCALE GENOMIC DNA]</scope>
    <source>
        <strain evidence="2 3">PAC68</strain>
    </source>
</reference>
<dbReference type="PROSITE" id="PS01152">
    <property type="entry name" value="HESB"/>
    <property type="match status" value="1"/>
</dbReference>
<dbReference type="AlphaFoldDB" id="A0A0R3L918"/>
<dbReference type="GO" id="GO:0005506">
    <property type="term" value="F:iron ion binding"/>
    <property type="evidence" value="ECO:0007669"/>
    <property type="project" value="TreeGrafter"/>
</dbReference>
<name>A0A0R3L918_9BRAD</name>
<protein>
    <recommendedName>
        <fullName evidence="1">Core domain-containing protein</fullName>
    </recommendedName>
</protein>
<dbReference type="GO" id="GO:0016226">
    <property type="term" value="P:iron-sulfur cluster assembly"/>
    <property type="evidence" value="ECO:0007669"/>
    <property type="project" value="InterPro"/>
</dbReference>
<dbReference type="Gene3D" id="2.60.300.12">
    <property type="entry name" value="HesB-like domain"/>
    <property type="match status" value="1"/>
</dbReference>
<dbReference type="RefSeq" id="WP_057837555.1">
    <property type="nucleotide sequence ID" value="NZ_LLXZ01000140.1"/>
</dbReference>
<proteinExistence type="predicted"/>
<dbReference type="InterPro" id="IPR035903">
    <property type="entry name" value="HesB-like_dom_sf"/>
</dbReference>
<dbReference type="GO" id="GO:0051537">
    <property type="term" value="F:2 iron, 2 sulfur cluster binding"/>
    <property type="evidence" value="ECO:0007669"/>
    <property type="project" value="TreeGrafter"/>
</dbReference>